<dbReference type="RefSeq" id="WP_166205537.1">
    <property type="nucleotide sequence ID" value="NZ_CP088285.1"/>
</dbReference>
<evidence type="ECO:0000313" key="3">
    <source>
        <dbReference type="EMBL" id="WXC83815.1"/>
    </source>
</evidence>
<proteinExistence type="predicted"/>
<evidence type="ECO:0000256" key="1">
    <source>
        <dbReference type="SAM" id="Phobius"/>
    </source>
</evidence>
<gene>
    <name evidence="2" type="ORF">HAP48_025105</name>
    <name evidence="3" type="ORF">WDK88_20665</name>
</gene>
<sequence length="63" mass="6851">MDNDASPPNPIRRFMQWAITPPQSYGVYLAGLILIFTLSFYAGTLKPKHVPGPPPTAPSAPRS</sequence>
<dbReference type="EMBL" id="JAAOLE020000001">
    <property type="protein sequence ID" value="NVI46179.1"/>
    <property type="molecule type" value="Genomic_DNA"/>
</dbReference>
<evidence type="ECO:0000313" key="2">
    <source>
        <dbReference type="EMBL" id="NVI46179.1"/>
    </source>
</evidence>
<keyword evidence="4" id="KW-1185">Reference proteome</keyword>
<dbReference type="AlphaFoldDB" id="A0A973W2U8"/>
<dbReference type="Proteomes" id="UP001432046">
    <property type="component" value="Chromosome"/>
</dbReference>
<keyword evidence="1" id="KW-0472">Membrane</keyword>
<reference evidence="3" key="2">
    <citation type="journal article" date="2021" name="Int. J. Syst. Evol. Microbiol.">
        <title>Bradyrhizobium septentrionale sp. nov. (sv. septentrionale) and Bradyrhizobium quebecense sp. nov. (sv. septentrionale) associated with legumes native to Canada possess rearranged symbiosis genes and numerous insertion sequences.</title>
        <authorList>
            <person name="Bromfield E.S.P."/>
            <person name="Cloutier S."/>
        </authorList>
    </citation>
    <scope>NUCLEOTIDE SEQUENCE</scope>
    <source>
        <strain evidence="3">5S5</strain>
    </source>
</reference>
<organism evidence="2">
    <name type="scientific">Bradyrhizobium septentrionale</name>
    <dbReference type="NCBI Taxonomy" id="1404411"/>
    <lineage>
        <taxon>Bacteria</taxon>
        <taxon>Pseudomonadati</taxon>
        <taxon>Pseudomonadota</taxon>
        <taxon>Alphaproteobacteria</taxon>
        <taxon>Hyphomicrobiales</taxon>
        <taxon>Nitrobacteraceae</taxon>
        <taxon>Bradyrhizobium</taxon>
    </lineage>
</organism>
<keyword evidence="1" id="KW-1133">Transmembrane helix</keyword>
<feature type="transmembrane region" description="Helical" evidence="1">
    <location>
        <begin position="25"/>
        <end position="43"/>
    </location>
</feature>
<reference evidence="2" key="1">
    <citation type="submission" date="2020-06" db="EMBL/GenBank/DDBJ databases">
        <title>Whole Genome Sequence of Bradyrhizobium sp. Strain 1S1.</title>
        <authorList>
            <person name="Bromfield E.S.P."/>
            <person name="Cloutier S."/>
        </authorList>
    </citation>
    <scope>NUCLEOTIDE SEQUENCE [LARGE SCALE GENOMIC DNA]</scope>
    <source>
        <strain evidence="2">1S1</strain>
    </source>
</reference>
<evidence type="ECO:0000313" key="4">
    <source>
        <dbReference type="Proteomes" id="UP001432046"/>
    </source>
</evidence>
<reference evidence="3" key="3">
    <citation type="submission" date="2024-03" db="EMBL/GenBank/DDBJ databases">
        <authorList>
            <person name="Bromfield E.S.P."/>
            <person name="Cloutier S."/>
        </authorList>
    </citation>
    <scope>NUCLEOTIDE SEQUENCE</scope>
    <source>
        <strain evidence="3">5S5</strain>
    </source>
</reference>
<protein>
    <submittedName>
        <fullName evidence="2">Uncharacterized protein</fullName>
    </submittedName>
</protein>
<name>A0A973W2U8_9BRAD</name>
<dbReference type="EMBL" id="CP147711">
    <property type="protein sequence ID" value="WXC83815.1"/>
    <property type="molecule type" value="Genomic_DNA"/>
</dbReference>
<accession>A0A973W2U8</accession>
<keyword evidence="1" id="KW-0812">Transmembrane</keyword>